<dbReference type="STRING" id="1505087.AYJ54_00580"/>
<keyword evidence="2" id="KW-1185">Reference proteome</keyword>
<gene>
    <name evidence="1" type="ORF">AYJ54_00580</name>
</gene>
<comment type="caution">
    <text evidence="1">The sequence shown here is derived from an EMBL/GenBank/DDBJ whole genome shotgun (WGS) entry which is preliminary data.</text>
</comment>
<evidence type="ECO:0000313" key="2">
    <source>
        <dbReference type="Proteomes" id="UP000076959"/>
    </source>
</evidence>
<reference evidence="1 2" key="1">
    <citation type="submission" date="2016-03" db="EMBL/GenBank/DDBJ databases">
        <title>Draft Genome Sequence of the Strain BR 10245 (Bradyrhizobium sp.) isolated from nodules of Centrolobium paraense.</title>
        <authorList>
            <person name="Simoes-Araujo J.L.Sr."/>
            <person name="Barauna A.C."/>
            <person name="Silva K."/>
            <person name="Zilli J.E."/>
        </authorList>
    </citation>
    <scope>NUCLEOTIDE SEQUENCE [LARGE SCALE GENOMIC DNA]</scope>
    <source>
        <strain evidence="1 2">BR 10245</strain>
    </source>
</reference>
<dbReference type="OrthoDB" id="25607at2"/>
<accession>A0A176YFM5</accession>
<name>A0A176YFM5_9BRAD</name>
<dbReference type="EMBL" id="LUUB01000079">
    <property type="protein sequence ID" value="OAF05434.1"/>
    <property type="molecule type" value="Genomic_DNA"/>
</dbReference>
<organism evidence="1 2">
    <name type="scientific">Bradyrhizobium centrolobii</name>
    <dbReference type="NCBI Taxonomy" id="1505087"/>
    <lineage>
        <taxon>Bacteria</taxon>
        <taxon>Pseudomonadati</taxon>
        <taxon>Pseudomonadota</taxon>
        <taxon>Alphaproteobacteria</taxon>
        <taxon>Hyphomicrobiales</taxon>
        <taxon>Nitrobacteraceae</taxon>
        <taxon>Bradyrhizobium</taxon>
    </lineage>
</organism>
<sequence>MATFTYEFEELPLVIANGIPAGQINGCAELTFDRNGNWQVQSVCVEGYQTLTQAERSAGKKPWIYVAAPTEIAGIVEERLSNEWNFRVQDAIREAIEAEREAAAEYRADMRREDRMGAF</sequence>
<evidence type="ECO:0000313" key="1">
    <source>
        <dbReference type="EMBL" id="OAF05434.1"/>
    </source>
</evidence>
<protein>
    <submittedName>
        <fullName evidence="1">Uncharacterized protein</fullName>
    </submittedName>
</protein>
<dbReference type="RefSeq" id="WP_063703510.1">
    <property type="nucleotide sequence ID" value="NZ_LUUB01000079.1"/>
</dbReference>
<proteinExistence type="predicted"/>
<dbReference type="Proteomes" id="UP000076959">
    <property type="component" value="Unassembled WGS sequence"/>
</dbReference>
<dbReference type="AlphaFoldDB" id="A0A176YFM5"/>